<accession>A0ABQ8R7T2</accession>
<evidence type="ECO:0000256" key="2">
    <source>
        <dbReference type="SAM" id="MobiDB-lite"/>
    </source>
</evidence>
<keyword evidence="1" id="KW-0175">Coiled coil</keyword>
<sequence length="253" mass="28886">MSGFEIAGIVLGAIPLLISALEHYADGLSTLQRWRKHKREINSLIRNLETERIKLENVCEKLLLNLVPHSQIEDLISNPMGDRWTDKEIQEKIQFRLGKGFNVFESTVIDLRTNIDEMAERIASQSEGITVGIKRVVFALSRTQYTDLLNHIRESVSNLENLTDRNMELEPARRVRSRERLFTLLRAMSDSLYRALKSSLHCRCEHDIGLHLENRISKFAPTHDEDKLISRSADSNSKEGSQLKGLESVPLVG</sequence>
<dbReference type="PANTHER" id="PTHR35186:SF4">
    <property type="entry name" value="PRION-INHIBITION AND PROPAGATION HELO DOMAIN-CONTAINING PROTEIN"/>
    <property type="match status" value="1"/>
</dbReference>
<keyword evidence="3" id="KW-0732">Signal</keyword>
<evidence type="ECO:0000256" key="1">
    <source>
        <dbReference type="SAM" id="Coils"/>
    </source>
</evidence>
<gene>
    <name evidence="4" type="ORF">NW768_007549</name>
</gene>
<reference evidence="4" key="1">
    <citation type="submission" date="2022-09" db="EMBL/GenBank/DDBJ databases">
        <title>Fusarium specimens isolated from Avocado Roots.</title>
        <authorList>
            <person name="Stajich J."/>
            <person name="Roper C."/>
            <person name="Heimlech-Rivalta G."/>
        </authorList>
    </citation>
    <scope>NUCLEOTIDE SEQUENCE</scope>
    <source>
        <strain evidence="4">CF00095</strain>
    </source>
</reference>
<dbReference type="PANTHER" id="PTHR35186">
    <property type="entry name" value="ANK_REP_REGION DOMAIN-CONTAINING PROTEIN"/>
    <property type="match status" value="1"/>
</dbReference>
<dbReference type="EMBL" id="JAOQBH010000011">
    <property type="protein sequence ID" value="KAJ4129020.1"/>
    <property type="molecule type" value="Genomic_DNA"/>
</dbReference>
<evidence type="ECO:0000256" key="3">
    <source>
        <dbReference type="SAM" id="SignalP"/>
    </source>
</evidence>
<evidence type="ECO:0000313" key="4">
    <source>
        <dbReference type="EMBL" id="KAJ4129020.1"/>
    </source>
</evidence>
<feature type="signal peptide" evidence="3">
    <location>
        <begin position="1"/>
        <end position="20"/>
    </location>
</feature>
<keyword evidence="5" id="KW-1185">Reference proteome</keyword>
<feature type="chain" id="PRO_5046103677" description="Fungal N-terminal domain-containing protein" evidence="3">
    <location>
        <begin position="21"/>
        <end position="253"/>
    </location>
</feature>
<evidence type="ECO:0000313" key="5">
    <source>
        <dbReference type="Proteomes" id="UP001152024"/>
    </source>
</evidence>
<name>A0ABQ8R7T2_FUSEQ</name>
<dbReference type="Proteomes" id="UP001152024">
    <property type="component" value="Unassembled WGS sequence"/>
</dbReference>
<feature type="coiled-coil region" evidence="1">
    <location>
        <begin position="31"/>
        <end position="65"/>
    </location>
</feature>
<feature type="region of interest" description="Disordered" evidence="2">
    <location>
        <begin position="230"/>
        <end position="253"/>
    </location>
</feature>
<protein>
    <recommendedName>
        <fullName evidence="6">Fungal N-terminal domain-containing protein</fullName>
    </recommendedName>
</protein>
<evidence type="ECO:0008006" key="6">
    <source>
        <dbReference type="Google" id="ProtNLM"/>
    </source>
</evidence>
<proteinExistence type="predicted"/>
<comment type="caution">
    <text evidence="4">The sequence shown here is derived from an EMBL/GenBank/DDBJ whole genome shotgun (WGS) entry which is preliminary data.</text>
</comment>
<organism evidence="4 5">
    <name type="scientific">Fusarium equiseti</name>
    <name type="common">Fusarium scirpi</name>
    <dbReference type="NCBI Taxonomy" id="61235"/>
    <lineage>
        <taxon>Eukaryota</taxon>
        <taxon>Fungi</taxon>
        <taxon>Dikarya</taxon>
        <taxon>Ascomycota</taxon>
        <taxon>Pezizomycotina</taxon>
        <taxon>Sordariomycetes</taxon>
        <taxon>Hypocreomycetidae</taxon>
        <taxon>Hypocreales</taxon>
        <taxon>Nectriaceae</taxon>
        <taxon>Fusarium</taxon>
        <taxon>Fusarium incarnatum-equiseti species complex</taxon>
    </lineage>
</organism>